<organism evidence="5 6">
    <name type="scientific">Bacteroides fragilis str. 3976T8</name>
    <dbReference type="NCBI Taxonomy" id="1339314"/>
    <lineage>
        <taxon>Bacteria</taxon>
        <taxon>Pseudomonadati</taxon>
        <taxon>Bacteroidota</taxon>
        <taxon>Bacteroidia</taxon>
        <taxon>Bacteroidales</taxon>
        <taxon>Bacteroidaceae</taxon>
        <taxon>Bacteroides</taxon>
    </lineage>
</organism>
<evidence type="ECO:0000256" key="2">
    <source>
        <dbReference type="ARBA" id="ARBA00022679"/>
    </source>
</evidence>
<reference evidence="5 6" key="1">
    <citation type="submission" date="2014-02" db="EMBL/GenBank/DDBJ databases">
        <authorList>
            <person name="Sears C."/>
            <person name="Carroll K."/>
            <person name="Sack B.R."/>
            <person name="Qadri F."/>
            <person name="Myers L.L."/>
            <person name="Chung G.-T."/>
            <person name="Escheverria P."/>
            <person name="Fraser C.M."/>
            <person name="Sadzewicz L."/>
            <person name="Shefchek K.A."/>
            <person name="Tallon L."/>
            <person name="Das S.P."/>
            <person name="Daugherty S."/>
            <person name="Mongodin E.F."/>
        </authorList>
    </citation>
    <scope>NUCLEOTIDE SEQUENCE [LARGE SCALE GENOMIC DNA]</scope>
    <source>
        <strain evidence="5 6">3976T8</strain>
    </source>
</reference>
<dbReference type="SUPFAM" id="SSF51161">
    <property type="entry name" value="Trimeric LpxA-like enzymes"/>
    <property type="match status" value="1"/>
</dbReference>
<evidence type="ECO:0000256" key="3">
    <source>
        <dbReference type="ARBA" id="ARBA00022737"/>
    </source>
</evidence>
<dbReference type="InterPro" id="IPR011004">
    <property type="entry name" value="Trimer_LpxA-like_sf"/>
</dbReference>
<dbReference type="Pfam" id="PF00132">
    <property type="entry name" value="Hexapep"/>
    <property type="match status" value="1"/>
</dbReference>
<gene>
    <name evidence="5" type="ORF">M123_4255</name>
</gene>
<keyword evidence="4" id="KW-0012">Acyltransferase</keyword>
<dbReference type="InterPro" id="IPR018357">
    <property type="entry name" value="Hexapep_transf_CS"/>
</dbReference>
<dbReference type="EMBL" id="JGDS01000067">
    <property type="protein sequence ID" value="EXZ71455.1"/>
    <property type="molecule type" value="Genomic_DNA"/>
</dbReference>
<sequence>MEETRIDCAHQSEAELALAKEQMQLAFRLNQTMPMTDEYNDLLHRLFPHMGEGSWIRTPITVVRAHNVKIGRNVGIMNGCLMMSAGGIIIDDDVQIAANVQLISNNHDLDNRMVIVCKPVHICRRVWIGAGATILPGVTIGENSVVGAGSVVTHDVEPDTIVAGNPARVIRKIDCRTC</sequence>
<evidence type="ECO:0000313" key="6">
    <source>
        <dbReference type="Proteomes" id="UP000020938"/>
    </source>
</evidence>
<dbReference type="PROSITE" id="PS00101">
    <property type="entry name" value="HEXAPEP_TRANSFERASES"/>
    <property type="match status" value="1"/>
</dbReference>
<evidence type="ECO:0000256" key="4">
    <source>
        <dbReference type="ARBA" id="ARBA00023315"/>
    </source>
</evidence>
<dbReference type="AlphaFoldDB" id="A0A016AJ27"/>
<name>A0A016AJ27_BACFG</name>
<dbReference type="PATRIC" id="fig|1339314.3.peg.4392"/>
<dbReference type="PANTHER" id="PTHR23416:SF23">
    <property type="entry name" value="ACETYLTRANSFERASE C18B11.09C-RELATED"/>
    <property type="match status" value="1"/>
</dbReference>
<dbReference type="InterPro" id="IPR001451">
    <property type="entry name" value="Hexapep"/>
</dbReference>
<keyword evidence="2 5" id="KW-0808">Transferase</keyword>
<evidence type="ECO:0000313" key="5">
    <source>
        <dbReference type="EMBL" id="EXZ71455.1"/>
    </source>
</evidence>
<proteinExistence type="inferred from homology"/>
<dbReference type="GO" id="GO:0008374">
    <property type="term" value="F:O-acyltransferase activity"/>
    <property type="evidence" value="ECO:0007669"/>
    <property type="project" value="TreeGrafter"/>
</dbReference>
<evidence type="ECO:0000256" key="1">
    <source>
        <dbReference type="ARBA" id="ARBA00007274"/>
    </source>
</evidence>
<dbReference type="InterPro" id="IPR051159">
    <property type="entry name" value="Hexapeptide_acetyltransf"/>
</dbReference>
<protein>
    <submittedName>
        <fullName evidence="5">Bacterial transferase hexapeptide family protein</fullName>
    </submittedName>
</protein>
<comment type="caution">
    <text evidence="5">The sequence shown here is derived from an EMBL/GenBank/DDBJ whole genome shotgun (WGS) entry which is preliminary data.</text>
</comment>
<keyword evidence="3" id="KW-0677">Repeat</keyword>
<dbReference type="Proteomes" id="UP000020938">
    <property type="component" value="Unassembled WGS sequence"/>
</dbReference>
<dbReference type="RefSeq" id="WP_032599061.1">
    <property type="nucleotide sequence ID" value="NZ_JGDS01000067.1"/>
</dbReference>
<dbReference type="Gene3D" id="2.160.10.10">
    <property type="entry name" value="Hexapeptide repeat proteins"/>
    <property type="match status" value="1"/>
</dbReference>
<comment type="similarity">
    <text evidence="1">Belongs to the transferase hexapeptide repeat family.</text>
</comment>
<dbReference type="PANTHER" id="PTHR23416">
    <property type="entry name" value="SIALIC ACID SYNTHASE-RELATED"/>
    <property type="match status" value="1"/>
</dbReference>
<accession>A0A016AJ27</accession>